<dbReference type="Pfam" id="PF02566">
    <property type="entry name" value="OsmC"/>
    <property type="match status" value="1"/>
</dbReference>
<organism evidence="1 2">
    <name type="scientific">Ambrosiozyma monospora</name>
    <name type="common">Yeast</name>
    <name type="synonym">Endomycopsis monosporus</name>
    <dbReference type="NCBI Taxonomy" id="43982"/>
    <lineage>
        <taxon>Eukaryota</taxon>
        <taxon>Fungi</taxon>
        <taxon>Dikarya</taxon>
        <taxon>Ascomycota</taxon>
        <taxon>Saccharomycotina</taxon>
        <taxon>Pichiomycetes</taxon>
        <taxon>Pichiales</taxon>
        <taxon>Pichiaceae</taxon>
        <taxon>Ambrosiozyma</taxon>
    </lineage>
</organism>
<dbReference type="Proteomes" id="UP001165063">
    <property type="component" value="Unassembled WGS sequence"/>
</dbReference>
<dbReference type="PANTHER" id="PTHR35368">
    <property type="entry name" value="HYDROPEROXIDE REDUCTASE"/>
    <property type="match status" value="1"/>
</dbReference>
<evidence type="ECO:0000313" key="1">
    <source>
        <dbReference type="EMBL" id="GMG55788.1"/>
    </source>
</evidence>
<dbReference type="SUPFAM" id="SSF82784">
    <property type="entry name" value="OsmC-like"/>
    <property type="match status" value="1"/>
</dbReference>
<accession>A0A9W6Z720</accession>
<dbReference type="InterPro" id="IPR052924">
    <property type="entry name" value="OsmC/Ohr_hydroprdx_reductase"/>
</dbReference>
<proteinExistence type="predicted"/>
<name>A0A9W6Z720_AMBMO</name>
<dbReference type="InterPro" id="IPR015946">
    <property type="entry name" value="KH_dom-like_a/b"/>
</dbReference>
<protein>
    <submittedName>
        <fullName evidence="1">Unnamed protein product</fullName>
    </submittedName>
</protein>
<dbReference type="InterPro" id="IPR036102">
    <property type="entry name" value="OsmC/Ohrsf"/>
</dbReference>
<dbReference type="OrthoDB" id="4087521at2759"/>
<comment type="caution">
    <text evidence="1">The sequence shown here is derived from an EMBL/GenBank/DDBJ whole genome shotgun (WGS) entry which is preliminary data.</text>
</comment>
<dbReference type="PANTHER" id="PTHR35368:SF1">
    <property type="entry name" value="HYDROPEROXIDE REDUCTASE"/>
    <property type="match status" value="1"/>
</dbReference>
<dbReference type="AlphaFoldDB" id="A0A9W6Z720"/>
<sequence length="203" mass="22190">MAQNQNQNQTQTTNPQSLEAYLQVKGPAMETYFENALGKTKKHEELAVKTPKVVTTVEGRSGVRRINIRNHQVLADAPPAWAGYDLGSSAPELLLGALGACLSHMYIVVAAIQKIPFTSVEVETSGTVDMRKGHPGFEEQVPGITDLEYTIYLGGGGLTPEGFKKLQEDVEKVCPVYNLVKNKNDITPHIVNIADNGDKRVIF</sequence>
<keyword evidence="2" id="KW-1185">Reference proteome</keyword>
<gene>
    <name evidence="1" type="ORF">Amon01_000786000</name>
</gene>
<evidence type="ECO:0000313" key="2">
    <source>
        <dbReference type="Proteomes" id="UP001165063"/>
    </source>
</evidence>
<dbReference type="EMBL" id="BSXU01006174">
    <property type="protein sequence ID" value="GMG55788.1"/>
    <property type="molecule type" value="Genomic_DNA"/>
</dbReference>
<dbReference type="Gene3D" id="3.30.300.20">
    <property type="match status" value="1"/>
</dbReference>
<dbReference type="InterPro" id="IPR003718">
    <property type="entry name" value="OsmC/Ohr_fam"/>
</dbReference>
<reference evidence="1" key="1">
    <citation type="submission" date="2023-04" db="EMBL/GenBank/DDBJ databases">
        <title>Ambrosiozyma monospora NBRC 1965.</title>
        <authorList>
            <person name="Ichikawa N."/>
            <person name="Sato H."/>
            <person name="Tonouchi N."/>
        </authorList>
    </citation>
    <scope>NUCLEOTIDE SEQUENCE</scope>
    <source>
        <strain evidence="1">NBRC 1965</strain>
    </source>
</reference>